<evidence type="ECO:0000313" key="1">
    <source>
        <dbReference type="EMBL" id="HIZ91009.1"/>
    </source>
</evidence>
<reference evidence="1" key="2">
    <citation type="submission" date="2021-04" db="EMBL/GenBank/DDBJ databases">
        <authorList>
            <person name="Gilroy R."/>
        </authorList>
    </citation>
    <scope>NUCLEOTIDE SEQUENCE</scope>
    <source>
        <strain evidence="1">CHK118-2852</strain>
    </source>
</reference>
<protein>
    <submittedName>
        <fullName evidence="1">Uncharacterized protein</fullName>
    </submittedName>
</protein>
<name>A0A9D2KC12_9BACE</name>
<gene>
    <name evidence="1" type="ORF">H9807_02630</name>
</gene>
<evidence type="ECO:0000313" key="2">
    <source>
        <dbReference type="Proteomes" id="UP000824108"/>
    </source>
</evidence>
<sequence length="75" mass="8324">MEKRGNLQGSGVLYVPCRHDFADFSFSSFRHCSPAKHCFLWCKTFFLLGGNIAFFGEGRTEAVGASSFAQLKDPV</sequence>
<organism evidence="1 2">
    <name type="scientific">Candidatus Bacteroides merdavium</name>
    <dbReference type="NCBI Taxonomy" id="2838472"/>
    <lineage>
        <taxon>Bacteria</taxon>
        <taxon>Pseudomonadati</taxon>
        <taxon>Bacteroidota</taxon>
        <taxon>Bacteroidia</taxon>
        <taxon>Bacteroidales</taxon>
        <taxon>Bacteroidaceae</taxon>
        <taxon>Bacteroides</taxon>
    </lineage>
</organism>
<dbReference type="AlphaFoldDB" id="A0A9D2KC12"/>
<comment type="caution">
    <text evidence="1">The sequence shown here is derived from an EMBL/GenBank/DDBJ whole genome shotgun (WGS) entry which is preliminary data.</text>
</comment>
<reference evidence="1" key="1">
    <citation type="journal article" date="2021" name="PeerJ">
        <title>Extensive microbial diversity within the chicken gut microbiome revealed by metagenomics and culture.</title>
        <authorList>
            <person name="Gilroy R."/>
            <person name="Ravi A."/>
            <person name="Getino M."/>
            <person name="Pursley I."/>
            <person name="Horton D.L."/>
            <person name="Alikhan N.F."/>
            <person name="Baker D."/>
            <person name="Gharbi K."/>
            <person name="Hall N."/>
            <person name="Watson M."/>
            <person name="Adriaenssens E.M."/>
            <person name="Foster-Nyarko E."/>
            <person name="Jarju S."/>
            <person name="Secka A."/>
            <person name="Antonio M."/>
            <person name="Oren A."/>
            <person name="Chaudhuri R.R."/>
            <person name="La Ragione R."/>
            <person name="Hildebrand F."/>
            <person name="Pallen M.J."/>
        </authorList>
    </citation>
    <scope>NUCLEOTIDE SEQUENCE</scope>
    <source>
        <strain evidence="1">CHK118-2852</strain>
    </source>
</reference>
<proteinExistence type="predicted"/>
<accession>A0A9D2KC12</accession>
<dbReference type="Proteomes" id="UP000824108">
    <property type="component" value="Unassembled WGS sequence"/>
</dbReference>
<dbReference type="EMBL" id="DXAV01000022">
    <property type="protein sequence ID" value="HIZ91009.1"/>
    <property type="molecule type" value="Genomic_DNA"/>
</dbReference>